<dbReference type="EMBL" id="LUUB01000092">
    <property type="protein sequence ID" value="OAF02994.1"/>
    <property type="molecule type" value="Genomic_DNA"/>
</dbReference>
<dbReference type="AlphaFoldDB" id="A0A176YCP3"/>
<evidence type="ECO:0000313" key="6">
    <source>
        <dbReference type="EMBL" id="OAF02994.1"/>
    </source>
</evidence>
<dbReference type="InterPro" id="IPR012893">
    <property type="entry name" value="HipA-like_C"/>
</dbReference>
<feature type="domain" description="HipA N-terminal subdomain 1" evidence="5">
    <location>
        <begin position="1"/>
        <end position="61"/>
    </location>
</feature>
<sequence>MPVRTASWNTQHGLAPIFDMNLPEGALRAYLVRSFAKATGTFDDFDLLAVVGRTQIGRIRYSDLDAELNEDVPFQSMDEILSAKRGGELFAYLLEKFAVHSGLSGVQPKVMIRAVDDAGKGMGDRQSQSFRSATHIVKFWDPNEYPELAANEHFCLSAAKAMGLTVPDFQLSESGAAILIERFDLGPDGVYLGYEDFCVLNGISSAEKYNGGYETRLFKRVRDFIDPAERRGALEDLFKLFVLNCALRNGDAHLKNFGVIYEDVTGPARLAPTYDLVSTLPYLPKDCMALTLNGSTNWPDRKALIRLGQTRCDLSVQTINEIMDQTADVLTKLAPEVAKYFSENSTHREIGGRLLAAWQTGIRESLGFSRAALA</sequence>
<organism evidence="6 7">
    <name type="scientific">Bradyrhizobium centrolobii</name>
    <dbReference type="NCBI Taxonomy" id="1505087"/>
    <lineage>
        <taxon>Bacteria</taxon>
        <taxon>Pseudomonadati</taxon>
        <taxon>Pseudomonadota</taxon>
        <taxon>Alphaproteobacteria</taxon>
        <taxon>Hyphomicrobiales</taxon>
        <taxon>Nitrobacteraceae</taxon>
        <taxon>Bradyrhizobium</taxon>
    </lineage>
</organism>
<evidence type="ECO:0000256" key="3">
    <source>
        <dbReference type="ARBA" id="ARBA00022777"/>
    </source>
</evidence>
<feature type="domain" description="HipA-like C-terminal" evidence="4">
    <location>
        <begin position="102"/>
        <end position="328"/>
    </location>
</feature>
<gene>
    <name evidence="6" type="ORF">AYJ54_25505</name>
</gene>
<proteinExistence type="inferred from homology"/>
<dbReference type="Gene3D" id="1.10.1070.20">
    <property type="match status" value="1"/>
</dbReference>
<dbReference type="Pfam" id="PF13657">
    <property type="entry name" value="Couple_hipA"/>
    <property type="match status" value="1"/>
</dbReference>
<accession>A0A176YCP3</accession>
<protein>
    <recommendedName>
        <fullName evidence="8">Phosphatidylinositol kinase</fullName>
    </recommendedName>
</protein>
<evidence type="ECO:0000313" key="7">
    <source>
        <dbReference type="Proteomes" id="UP000076959"/>
    </source>
</evidence>
<dbReference type="Pfam" id="PF07804">
    <property type="entry name" value="HipA_C"/>
    <property type="match status" value="1"/>
</dbReference>
<comment type="similarity">
    <text evidence="1">Belongs to the HipA Ser/Thr kinase family.</text>
</comment>
<dbReference type="STRING" id="1505087.AYJ54_25505"/>
<evidence type="ECO:0008006" key="8">
    <source>
        <dbReference type="Google" id="ProtNLM"/>
    </source>
</evidence>
<dbReference type="GO" id="GO:0004674">
    <property type="term" value="F:protein serine/threonine kinase activity"/>
    <property type="evidence" value="ECO:0007669"/>
    <property type="project" value="TreeGrafter"/>
</dbReference>
<comment type="caution">
    <text evidence="6">The sequence shown here is derived from an EMBL/GenBank/DDBJ whole genome shotgun (WGS) entry which is preliminary data.</text>
</comment>
<keyword evidence="7" id="KW-1185">Reference proteome</keyword>
<dbReference type="PANTHER" id="PTHR37419:SF1">
    <property type="entry name" value="SERINE_THREONINE-PROTEIN KINASE TOXIN HIPA"/>
    <property type="match status" value="1"/>
</dbReference>
<keyword evidence="2" id="KW-0808">Transferase</keyword>
<evidence type="ECO:0000256" key="2">
    <source>
        <dbReference type="ARBA" id="ARBA00022679"/>
    </source>
</evidence>
<reference evidence="6 7" key="1">
    <citation type="submission" date="2016-03" db="EMBL/GenBank/DDBJ databases">
        <title>Draft Genome Sequence of the Strain BR 10245 (Bradyrhizobium sp.) isolated from nodules of Centrolobium paraense.</title>
        <authorList>
            <person name="Simoes-Araujo J.L.Sr."/>
            <person name="Barauna A.C."/>
            <person name="Silva K."/>
            <person name="Zilli J.E."/>
        </authorList>
    </citation>
    <scope>NUCLEOTIDE SEQUENCE [LARGE SCALE GENOMIC DNA]</scope>
    <source>
        <strain evidence="6 7">BR 10245</strain>
    </source>
</reference>
<dbReference type="PANTHER" id="PTHR37419">
    <property type="entry name" value="SERINE/THREONINE-PROTEIN KINASE TOXIN HIPA"/>
    <property type="match status" value="1"/>
</dbReference>
<dbReference type="Proteomes" id="UP000076959">
    <property type="component" value="Unassembled WGS sequence"/>
</dbReference>
<dbReference type="InterPro" id="IPR052028">
    <property type="entry name" value="HipA_Ser/Thr_kinase"/>
</dbReference>
<keyword evidence="3" id="KW-0418">Kinase</keyword>
<name>A0A176YCP3_9BRAD</name>
<evidence type="ECO:0000259" key="4">
    <source>
        <dbReference type="Pfam" id="PF07804"/>
    </source>
</evidence>
<evidence type="ECO:0000259" key="5">
    <source>
        <dbReference type="Pfam" id="PF13657"/>
    </source>
</evidence>
<dbReference type="InterPro" id="IPR017508">
    <property type="entry name" value="HipA_N1"/>
</dbReference>
<evidence type="ECO:0000256" key="1">
    <source>
        <dbReference type="ARBA" id="ARBA00010164"/>
    </source>
</evidence>
<dbReference type="GO" id="GO:0005829">
    <property type="term" value="C:cytosol"/>
    <property type="evidence" value="ECO:0007669"/>
    <property type="project" value="TreeGrafter"/>
</dbReference>